<dbReference type="Proteomes" id="UP000645390">
    <property type="component" value="Unassembled WGS sequence"/>
</dbReference>
<keyword evidence="2" id="KW-1185">Reference proteome</keyword>
<comment type="caution">
    <text evidence="1">The sequence shown here is derived from an EMBL/GenBank/DDBJ whole genome shotgun (WGS) entry which is preliminary data.</text>
</comment>
<protein>
    <submittedName>
        <fullName evidence="1">Uncharacterized protein</fullName>
    </submittedName>
</protein>
<organism evidence="1 2">
    <name type="scientific">Pedobacter mendelii</name>
    <dbReference type="NCBI Taxonomy" id="1908240"/>
    <lineage>
        <taxon>Bacteria</taxon>
        <taxon>Pseudomonadati</taxon>
        <taxon>Bacteroidota</taxon>
        <taxon>Sphingobacteriia</taxon>
        <taxon>Sphingobacteriales</taxon>
        <taxon>Sphingobacteriaceae</taxon>
        <taxon>Pedobacter</taxon>
    </lineage>
</organism>
<sequence length="150" mass="17555">MRQEPVYAQSTKPQPDEKYKSLSSYRGDTSLYIIENFVTNQEFYKQKPISVLLNRMEVPVKYFLLGPDTDDLLYSTNISICAYSSSEIERKIKLKKEPALIVIYWTKPILSTKIYDLLKQKGRVWNKDLADFFGTQIIDHIGYVKYPVNK</sequence>
<evidence type="ECO:0000313" key="2">
    <source>
        <dbReference type="Proteomes" id="UP000645390"/>
    </source>
</evidence>
<reference evidence="2" key="1">
    <citation type="journal article" date="2019" name="Int. J. Syst. Evol. Microbiol.">
        <title>The Global Catalogue of Microorganisms (GCM) 10K type strain sequencing project: providing services to taxonomists for standard genome sequencing and annotation.</title>
        <authorList>
            <consortium name="The Broad Institute Genomics Platform"/>
            <consortium name="The Broad Institute Genome Sequencing Center for Infectious Disease"/>
            <person name="Wu L."/>
            <person name="Ma J."/>
        </authorList>
    </citation>
    <scope>NUCLEOTIDE SEQUENCE [LARGE SCALE GENOMIC DNA]</scope>
    <source>
        <strain evidence="2">CCM 8939</strain>
    </source>
</reference>
<name>A0ABQ2BJV6_9SPHI</name>
<proteinExistence type="predicted"/>
<gene>
    <name evidence="1" type="ORF">GCM10008119_16540</name>
</gene>
<accession>A0ABQ2BJV6</accession>
<evidence type="ECO:0000313" key="1">
    <source>
        <dbReference type="EMBL" id="GGI25215.1"/>
    </source>
</evidence>
<dbReference type="EMBL" id="BMDJ01000004">
    <property type="protein sequence ID" value="GGI25215.1"/>
    <property type="molecule type" value="Genomic_DNA"/>
</dbReference>
<dbReference type="RefSeq" id="WP_188413005.1">
    <property type="nucleotide sequence ID" value="NZ_BMDJ01000004.1"/>
</dbReference>